<keyword evidence="1" id="KW-0812">Transmembrane</keyword>
<evidence type="ECO:0000313" key="3">
    <source>
        <dbReference type="Proteomes" id="UP000219636"/>
    </source>
</evidence>
<feature type="transmembrane region" description="Helical" evidence="1">
    <location>
        <begin position="35"/>
        <end position="57"/>
    </location>
</feature>
<dbReference type="Pfam" id="PF19893">
    <property type="entry name" value="DUF6366"/>
    <property type="match status" value="1"/>
</dbReference>
<evidence type="ECO:0000313" key="2">
    <source>
        <dbReference type="EMBL" id="SOC06382.1"/>
    </source>
</evidence>
<reference evidence="3" key="1">
    <citation type="submission" date="2017-08" db="EMBL/GenBank/DDBJ databases">
        <authorList>
            <person name="Varghese N."/>
            <person name="Submissions S."/>
        </authorList>
    </citation>
    <scope>NUCLEOTIDE SEQUENCE [LARGE SCALE GENOMIC DNA]</scope>
    <source>
        <strain evidence="3">JC22</strain>
    </source>
</reference>
<keyword evidence="1" id="KW-0472">Membrane</keyword>
<evidence type="ECO:0008006" key="4">
    <source>
        <dbReference type="Google" id="ProtNLM"/>
    </source>
</evidence>
<name>A0A285SEP0_9BACL</name>
<organism evidence="2 3">
    <name type="scientific">Ureibacillus xyleni</name>
    <dbReference type="NCBI Taxonomy" id="614648"/>
    <lineage>
        <taxon>Bacteria</taxon>
        <taxon>Bacillati</taxon>
        <taxon>Bacillota</taxon>
        <taxon>Bacilli</taxon>
        <taxon>Bacillales</taxon>
        <taxon>Caryophanaceae</taxon>
        <taxon>Ureibacillus</taxon>
    </lineage>
</organism>
<dbReference type="AlphaFoldDB" id="A0A285SEP0"/>
<keyword evidence="1" id="KW-1133">Transmembrane helix</keyword>
<dbReference type="EMBL" id="OBMQ01000004">
    <property type="protein sequence ID" value="SOC06382.1"/>
    <property type="molecule type" value="Genomic_DNA"/>
</dbReference>
<gene>
    <name evidence="2" type="ORF">SAMN05880501_104264</name>
</gene>
<dbReference type="InterPro" id="IPR045946">
    <property type="entry name" value="DUF6366"/>
</dbReference>
<dbReference type="Proteomes" id="UP000219636">
    <property type="component" value="Unassembled WGS sequence"/>
</dbReference>
<keyword evidence="3" id="KW-1185">Reference proteome</keyword>
<proteinExistence type="predicted"/>
<sequence>MNKETPEARRERLRQQELKRNPAAGGGLHDLIGDFGWKGTGLLILLIIVGIVIYLAFFN</sequence>
<evidence type="ECO:0000256" key="1">
    <source>
        <dbReference type="SAM" id="Phobius"/>
    </source>
</evidence>
<protein>
    <recommendedName>
        <fullName evidence="4">Phage capsid protein</fullName>
    </recommendedName>
</protein>
<accession>A0A285SEP0</accession>